<dbReference type="GO" id="GO:0016020">
    <property type="term" value="C:membrane"/>
    <property type="evidence" value="ECO:0007669"/>
    <property type="project" value="UniProtKB-SubCell"/>
</dbReference>
<evidence type="ECO:0000256" key="5">
    <source>
        <dbReference type="SAM" id="SignalP"/>
    </source>
</evidence>
<evidence type="ECO:0000313" key="8">
    <source>
        <dbReference type="WBParaSite" id="SPAL_0000700800.1"/>
    </source>
</evidence>
<comment type="subcellular location">
    <subcellularLocation>
        <location evidence="1">Membrane</location>
    </subcellularLocation>
</comment>
<dbReference type="Gene3D" id="3.40.50.2300">
    <property type="match status" value="1"/>
</dbReference>
<keyword evidence="5" id="KW-0732">Signal</keyword>
<keyword evidence="4" id="KW-0472">Membrane</keyword>
<sequence length="158" mass="17690">MKMVFYIFIYFLTFFHETINQNLNISLGTVKIGIVLPNADPDLVYWQGYPNSAAAVTRALEVARKNNAILRNVNFEFIWTMNECVASEAAGELFNLINVQKVQVLFGPPCSNTANVATNIALYYNIPLYLFGITGLREITEISTYNVVTSVMPSYSGN</sequence>
<evidence type="ECO:0000256" key="4">
    <source>
        <dbReference type="ARBA" id="ARBA00023136"/>
    </source>
</evidence>
<dbReference type="STRING" id="174720.A0A0N5BM67"/>
<evidence type="ECO:0000259" key="6">
    <source>
        <dbReference type="Pfam" id="PF01094"/>
    </source>
</evidence>
<keyword evidence="2" id="KW-0812">Transmembrane</keyword>
<accession>A0A0N5BM67</accession>
<organism evidence="7 8">
    <name type="scientific">Strongyloides papillosus</name>
    <name type="common">Intestinal threadworm</name>
    <dbReference type="NCBI Taxonomy" id="174720"/>
    <lineage>
        <taxon>Eukaryota</taxon>
        <taxon>Metazoa</taxon>
        <taxon>Ecdysozoa</taxon>
        <taxon>Nematoda</taxon>
        <taxon>Chromadorea</taxon>
        <taxon>Rhabditida</taxon>
        <taxon>Tylenchina</taxon>
        <taxon>Panagrolaimomorpha</taxon>
        <taxon>Strongyloidoidea</taxon>
        <taxon>Strongyloididae</taxon>
        <taxon>Strongyloides</taxon>
    </lineage>
</organism>
<feature type="signal peptide" evidence="5">
    <location>
        <begin position="1"/>
        <end position="20"/>
    </location>
</feature>
<dbReference type="Proteomes" id="UP000046392">
    <property type="component" value="Unplaced"/>
</dbReference>
<evidence type="ECO:0000313" key="7">
    <source>
        <dbReference type="Proteomes" id="UP000046392"/>
    </source>
</evidence>
<keyword evidence="7" id="KW-1185">Reference proteome</keyword>
<dbReference type="InterPro" id="IPR028082">
    <property type="entry name" value="Peripla_BP_I"/>
</dbReference>
<evidence type="ECO:0000256" key="3">
    <source>
        <dbReference type="ARBA" id="ARBA00022989"/>
    </source>
</evidence>
<evidence type="ECO:0000256" key="1">
    <source>
        <dbReference type="ARBA" id="ARBA00004370"/>
    </source>
</evidence>
<feature type="domain" description="Receptor ligand binding region" evidence="6">
    <location>
        <begin position="53"/>
        <end position="154"/>
    </location>
</feature>
<keyword evidence="3" id="KW-1133">Transmembrane helix</keyword>
<protein>
    <submittedName>
        <fullName evidence="8">ANF_receptor domain-containing protein</fullName>
    </submittedName>
</protein>
<evidence type="ECO:0000256" key="2">
    <source>
        <dbReference type="ARBA" id="ARBA00022692"/>
    </source>
</evidence>
<dbReference type="InterPro" id="IPR001828">
    <property type="entry name" value="ANF_lig-bd_rcpt"/>
</dbReference>
<proteinExistence type="predicted"/>
<dbReference type="Pfam" id="PF01094">
    <property type="entry name" value="ANF_receptor"/>
    <property type="match status" value="1"/>
</dbReference>
<dbReference type="WBParaSite" id="SPAL_0000700800.1">
    <property type="protein sequence ID" value="SPAL_0000700800.1"/>
    <property type="gene ID" value="SPAL_0000700800"/>
</dbReference>
<reference evidence="8" key="1">
    <citation type="submission" date="2017-02" db="UniProtKB">
        <authorList>
            <consortium name="WormBaseParasite"/>
        </authorList>
    </citation>
    <scope>IDENTIFICATION</scope>
</reference>
<name>A0A0N5BM67_STREA</name>
<dbReference type="AlphaFoldDB" id="A0A0N5BM67"/>
<dbReference type="SUPFAM" id="SSF53822">
    <property type="entry name" value="Periplasmic binding protein-like I"/>
    <property type="match status" value="1"/>
</dbReference>
<feature type="chain" id="PRO_5005894719" evidence="5">
    <location>
        <begin position="21"/>
        <end position="158"/>
    </location>
</feature>